<feature type="domain" description="C4-type zinc ribbon" evidence="2">
    <location>
        <begin position="201"/>
        <end position="232"/>
    </location>
</feature>
<dbReference type="RefSeq" id="WP_084113860.1">
    <property type="nucleotide sequence ID" value="NZ_FWXH01000002.1"/>
</dbReference>
<name>A0A1W1X4N5_9CLOT</name>
<keyword evidence="4" id="KW-1185">Reference proteome</keyword>
<evidence type="ECO:0000259" key="2">
    <source>
        <dbReference type="Pfam" id="PF02591"/>
    </source>
</evidence>
<dbReference type="Proteomes" id="UP000192468">
    <property type="component" value="Unassembled WGS sequence"/>
</dbReference>
<dbReference type="STRING" id="1121291.SAMN02745134_00691"/>
<dbReference type="EMBL" id="FWXH01000002">
    <property type="protein sequence ID" value="SMC18865.1"/>
    <property type="molecule type" value="Genomic_DNA"/>
</dbReference>
<dbReference type="InterPro" id="IPR052376">
    <property type="entry name" value="Oxidative_Scav/Glycosyltrans"/>
</dbReference>
<feature type="coiled-coil region" evidence="1">
    <location>
        <begin position="33"/>
        <end position="173"/>
    </location>
</feature>
<dbReference type="PANTHER" id="PTHR39082">
    <property type="entry name" value="PHOSPHOLIPASE C-BETA-2-RELATED"/>
    <property type="match status" value="1"/>
</dbReference>
<proteinExistence type="predicted"/>
<sequence>MDNMKLLYELQSCYNSIEKNKMIIKDGSHLYLLKKMKKEFEECKNAYNEKIKALKDLKHEYTSISMKLKELKAKIDEDEYDLYNKFSNDMKSINIQQNKIKNNKDKLRLVEDNAIELLDKEEKLKLDIENLKMELINVKNNFYIYKKDTSEKIEGAKSNLAEANKKIEELKNIIPKEYIDVFYSKYEEKKEAVVKLSNGICGGCKMKVSAVTLDGFIKKDKLVYCDNCGRILVQDEDKASKKALKKAK</sequence>
<protein>
    <recommendedName>
        <fullName evidence="2">C4-type zinc ribbon domain-containing protein</fullName>
    </recommendedName>
</protein>
<dbReference type="OrthoDB" id="9795058at2"/>
<accession>A0A1W1X4N5</accession>
<evidence type="ECO:0000256" key="1">
    <source>
        <dbReference type="SAM" id="Coils"/>
    </source>
</evidence>
<keyword evidence="1" id="KW-0175">Coiled coil</keyword>
<evidence type="ECO:0000313" key="3">
    <source>
        <dbReference type="EMBL" id="SMC18865.1"/>
    </source>
</evidence>
<dbReference type="InterPro" id="IPR003743">
    <property type="entry name" value="Zf-RING_7"/>
</dbReference>
<gene>
    <name evidence="3" type="ORF">SAMN02745134_00691</name>
</gene>
<dbReference type="AlphaFoldDB" id="A0A1W1X4N5"/>
<dbReference type="PANTHER" id="PTHR39082:SF1">
    <property type="entry name" value="SCAVENGER RECEPTOR CLASS A MEMBER 3"/>
    <property type="match status" value="1"/>
</dbReference>
<dbReference type="Gene3D" id="1.10.287.1490">
    <property type="match status" value="1"/>
</dbReference>
<reference evidence="3 4" key="1">
    <citation type="submission" date="2017-04" db="EMBL/GenBank/DDBJ databases">
        <authorList>
            <person name="Afonso C.L."/>
            <person name="Miller P.J."/>
            <person name="Scott M.A."/>
            <person name="Spackman E."/>
            <person name="Goraichik I."/>
            <person name="Dimitrov K.M."/>
            <person name="Suarez D.L."/>
            <person name="Swayne D.E."/>
        </authorList>
    </citation>
    <scope>NUCLEOTIDE SEQUENCE [LARGE SCALE GENOMIC DNA]</scope>
    <source>
        <strain evidence="3 4">DSM 12555</strain>
    </source>
</reference>
<organism evidence="3 4">
    <name type="scientific">Clostridium acidisoli DSM 12555</name>
    <dbReference type="NCBI Taxonomy" id="1121291"/>
    <lineage>
        <taxon>Bacteria</taxon>
        <taxon>Bacillati</taxon>
        <taxon>Bacillota</taxon>
        <taxon>Clostridia</taxon>
        <taxon>Eubacteriales</taxon>
        <taxon>Clostridiaceae</taxon>
        <taxon>Clostridium</taxon>
    </lineage>
</organism>
<evidence type="ECO:0000313" key="4">
    <source>
        <dbReference type="Proteomes" id="UP000192468"/>
    </source>
</evidence>
<dbReference type="Pfam" id="PF02591">
    <property type="entry name" value="Zn_ribbon_9"/>
    <property type="match status" value="1"/>
</dbReference>